<feature type="transmembrane region" description="Helical" evidence="7">
    <location>
        <begin position="39"/>
        <end position="58"/>
    </location>
</feature>
<feature type="transmembrane region" description="Helical" evidence="7">
    <location>
        <begin position="141"/>
        <end position="159"/>
    </location>
</feature>
<keyword evidence="3 6" id="KW-0812">Transmembrane</keyword>
<reference evidence="9" key="1">
    <citation type="submission" date="2019-07" db="EMBL/GenBank/DDBJ databases">
        <title>Bacillus alkalisoli sp. nov. isolated from saline soil.</title>
        <authorList>
            <person name="Sun J.-Q."/>
            <person name="Xu L."/>
        </authorList>
    </citation>
    <scope>NUCLEOTIDE SEQUENCE [LARGE SCALE GENOMIC DNA]</scope>
    <source>
        <strain evidence="9">M4U3P1</strain>
    </source>
</reference>
<dbReference type="SUPFAM" id="SSF81345">
    <property type="entry name" value="ABC transporter involved in vitamin B12 uptake, BtuC"/>
    <property type="match status" value="1"/>
</dbReference>
<sequence>MIEVFFQFDFLRYSLFTAILIGFMAPIIGVFIAVRRLSLMADALSHITLTGIAFSLLLGRYSSFFAGLNPVYMGMTFSVTGALLTERLRQVYPYYKELAIPILLSGGIGLGVVFISLANGFNTDLFNYLFGSVIAINQTDFYVVITLTAIVATVLFFLYKELFFLSFDEEQAVIAGLPKKSLHIIFIVLVAIVIGISMQIVGILLVSALITLPVAAAMRVAKSFKQMFVYSVVIGEVSVLTGFVSAFHLDLAPGGTIVMINVLILLLVIAFTGERSIRRSA</sequence>
<gene>
    <name evidence="8" type="ORF">FLK61_29625</name>
</gene>
<dbReference type="InterPro" id="IPR001626">
    <property type="entry name" value="ABC_TroCD"/>
</dbReference>
<evidence type="ECO:0000256" key="6">
    <source>
        <dbReference type="RuleBase" id="RU003943"/>
    </source>
</evidence>
<dbReference type="AlphaFoldDB" id="A0A859FCB9"/>
<feature type="transmembrane region" description="Helical" evidence="7">
    <location>
        <begin position="255"/>
        <end position="273"/>
    </location>
</feature>
<evidence type="ECO:0000256" key="7">
    <source>
        <dbReference type="SAM" id="Phobius"/>
    </source>
</evidence>
<keyword evidence="6" id="KW-0813">Transport</keyword>
<evidence type="ECO:0000256" key="5">
    <source>
        <dbReference type="ARBA" id="ARBA00023136"/>
    </source>
</evidence>
<dbReference type="GO" id="GO:0055085">
    <property type="term" value="P:transmembrane transport"/>
    <property type="evidence" value="ECO:0007669"/>
    <property type="project" value="InterPro"/>
</dbReference>
<name>A0A859FCB9_9BACI</name>
<evidence type="ECO:0000313" key="8">
    <source>
        <dbReference type="EMBL" id="QKS70889.1"/>
    </source>
</evidence>
<dbReference type="RefSeq" id="WP_176008925.1">
    <property type="nucleotide sequence ID" value="NZ_CP041372.2"/>
</dbReference>
<dbReference type="Proteomes" id="UP000318138">
    <property type="component" value="Chromosome"/>
</dbReference>
<evidence type="ECO:0000256" key="4">
    <source>
        <dbReference type="ARBA" id="ARBA00022989"/>
    </source>
</evidence>
<feature type="transmembrane region" description="Helical" evidence="7">
    <location>
        <begin position="228"/>
        <end position="249"/>
    </location>
</feature>
<feature type="transmembrane region" description="Helical" evidence="7">
    <location>
        <begin position="180"/>
        <end position="197"/>
    </location>
</feature>
<dbReference type="KEGG" id="psua:FLK61_29625"/>
<comment type="similarity">
    <text evidence="2 6">Belongs to the ABC-3 integral membrane protein family.</text>
</comment>
<feature type="transmembrane region" description="Helical" evidence="7">
    <location>
        <begin position="13"/>
        <end position="32"/>
    </location>
</feature>
<evidence type="ECO:0000313" key="9">
    <source>
        <dbReference type="Proteomes" id="UP000318138"/>
    </source>
</evidence>
<proteinExistence type="inferred from homology"/>
<keyword evidence="9" id="KW-1185">Reference proteome</keyword>
<keyword evidence="5 7" id="KW-0472">Membrane</keyword>
<dbReference type="InterPro" id="IPR037294">
    <property type="entry name" value="ABC_BtuC-like"/>
</dbReference>
<comment type="subcellular location">
    <subcellularLocation>
        <location evidence="6">Cell membrane</location>
        <topology evidence="6">Multi-pass membrane protein</topology>
    </subcellularLocation>
    <subcellularLocation>
        <location evidence="1">Membrane</location>
        <topology evidence="1">Multi-pass membrane protein</topology>
    </subcellularLocation>
</comment>
<organism evidence="8 9">
    <name type="scientific">Paenalkalicoccus suaedae</name>
    <dbReference type="NCBI Taxonomy" id="2592382"/>
    <lineage>
        <taxon>Bacteria</taxon>
        <taxon>Bacillati</taxon>
        <taxon>Bacillota</taxon>
        <taxon>Bacilli</taxon>
        <taxon>Bacillales</taxon>
        <taxon>Bacillaceae</taxon>
        <taxon>Paenalkalicoccus</taxon>
    </lineage>
</organism>
<dbReference type="Gene3D" id="1.10.3470.10">
    <property type="entry name" value="ABC transporter involved in vitamin B12 uptake, BtuC"/>
    <property type="match status" value="1"/>
</dbReference>
<evidence type="ECO:0000256" key="3">
    <source>
        <dbReference type="ARBA" id="ARBA00022692"/>
    </source>
</evidence>
<dbReference type="PANTHER" id="PTHR30477">
    <property type="entry name" value="ABC-TRANSPORTER METAL-BINDING PROTEIN"/>
    <property type="match status" value="1"/>
</dbReference>
<accession>A0A859FCB9</accession>
<feature type="transmembrane region" description="Helical" evidence="7">
    <location>
        <begin position="64"/>
        <end position="86"/>
    </location>
</feature>
<dbReference type="PANTHER" id="PTHR30477:SF22">
    <property type="entry name" value="METAL ABC TRANSPORTER PERMEASE"/>
    <property type="match status" value="1"/>
</dbReference>
<dbReference type="EMBL" id="CP041372">
    <property type="protein sequence ID" value="QKS70889.1"/>
    <property type="molecule type" value="Genomic_DNA"/>
</dbReference>
<dbReference type="CDD" id="cd06550">
    <property type="entry name" value="TM_ABC_iron-siderophores_like"/>
    <property type="match status" value="1"/>
</dbReference>
<keyword evidence="4 7" id="KW-1133">Transmembrane helix</keyword>
<evidence type="ECO:0000256" key="2">
    <source>
        <dbReference type="ARBA" id="ARBA00008034"/>
    </source>
</evidence>
<dbReference type="GO" id="GO:0010043">
    <property type="term" value="P:response to zinc ion"/>
    <property type="evidence" value="ECO:0007669"/>
    <property type="project" value="TreeGrafter"/>
</dbReference>
<evidence type="ECO:0000256" key="1">
    <source>
        <dbReference type="ARBA" id="ARBA00004141"/>
    </source>
</evidence>
<dbReference type="GO" id="GO:0043190">
    <property type="term" value="C:ATP-binding cassette (ABC) transporter complex"/>
    <property type="evidence" value="ECO:0007669"/>
    <property type="project" value="InterPro"/>
</dbReference>
<feature type="transmembrane region" description="Helical" evidence="7">
    <location>
        <begin position="98"/>
        <end position="121"/>
    </location>
</feature>
<dbReference type="Pfam" id="PF00950">
    <property type="entry name" value="ABC-3"/>
    <property type="match status" value="1"/>
</dbReference>
<protein>
    <submittedName>
        <fullName evidence="8">Metal ABC transporter permease</fullName>
    </submittedName>
</protein>